<dbReference type="EMBL" id="BPVZ01000028">
    <property type="protein sequence ID" value="GKV08419.1"/>
    <property type="molecule type" value="Genomic_DNA"/>
</dbReference>
<reference evidence="1 2" key="1">
    <citation type="journal article" date="2021" name="Commun. Biol.">
        <title>The genome of Shorea leprosula (Dipterocarpaceae) highlights the ecological relevance of drought in aseasonal tropical rainforests.</title>
        <authorList>
            <person name="Ng K.K.S."/>
            <person name="Kobayashi M.J."/>
            <person name="Fawcett J.A."/>
            <person name="Hatakeyama M."/>
            <person name="Paape T."/>
            <person name="Ng C.H."/>
            <person name="Ang C.C."/>
            <person name="Tnah L.H."/>
            <person name="Lee C.T."/>
            <person name="Nishiyama T."/>
            <person name="Sese J."/>
            <person name="O'Brien M.J."/>
            <person name="Copetti D."/>
            <person name="Mohd Noor M.I."/>
            <person name="Ong R.C."/>
            <person name="Putra M."/>
            <person name="Sireger I.Z."/>
            <person name="Indrioko S."/>
            <person name="Kosugi Y."/>
            <person name="Izuno A."/>
            <person name="Isagi Y."/>
            <person name="Lee S.L."/>
            <person name="Shimizu K.K."/>
        </authorList>
    </citation>
    <scope>NUCLEOTIDE SEQUENCE [LARGE SCALE GENOMIC DNA]</scope>
    <source>
        <strain evidence="1">214</strain>
    </source>
</reference>
<sequence>MSMAVVGVEVAMEVVVTGAAMVIEMEVLGLTDIIMVGTVPVRTEAFGSKHFMY</sequence>
<dbReference type="Proteomes" id="UP001054252">
    <property type="component" value="Unassembled WGS sequence"/>
</dbReference>
<gene>
    <name evidence="1" type="ORF">SLEP1_g20049</name>
</gene>
<dbReference type="AlphaFoldDB" id="A0AAV5J1E6"/>
<evidence type="ECO:0000313" key="2">
    <source>
        <dbReference type="Proteomes" id="UP001054252"/>
    </source>
</evidence>
<protein>
    <submittedName>
        <fullName evidence="1">Uncharacterized protein</fullName>
    </submittedName>
</protein>
<keyword evidence="2" id="KW-1185">Reference proteome</keyword>
<comment type="caution">
    <text evidence="1">The sequence shown here is derived from an EMBL/GenBank/DDBJ whole genome shotgun (WGS) entry which is preliminary data.</text>
</comment>
<organism evidence="1 2">
    <name type="scientific">Rubroshorea leprosula</name>
    <dbReference type="NCBI Taxonomy" id="152421"/>
    <lineage>
        <taxon>Eukaryota</taxon>
        <taxon>Viridiplantae</taxon>
        <taxon>Streptophyta</taxon>
        <taxon>Embryophyta</taxon>
        <taxon>Tracheophyta</taxon>
        <taxon>Spermatophyta</taxon>
        <taxon>Magnoliopsida</taxon>
        <taxon>eudicotyledons</taxon>
        <taxon>Gunneridae</taxon>
        <taxon>Pentapetalae</taxon>
        <taxon>rosids</taxon>
        <taxon>malvids</taxon>
        <taxon>Malvales</taxon>
        <taxon>Dipterocarpaceae</taxon>
        <taxon>Rubroshorea</taxon>
    </lineage>
</organism>
<name>A0AAV5J1E6_9ROSI</name>
<proteinExistence type="predicted"/>
<accession>A0AAV5J1E6</accession>
<evidence type="ECO:0000313" key="1">
    <source>
        <dbReference type="EMBL" id="GKV08419.1"/>
    </source>
</evidence>